<keyword evidence="4" id="KW-1185">Reference proteome</keyword>
<comment type="caution">
    <text evidence="3">The sequence shown here is derived from an EMBL/GenBank/DDBJ whole genome shotgun (WGS) entry which is preliminary data.</text>
</comment>
<dbReference type="Proteomes" id="UP001589707">
    <property type="component" value="Unassembled WGS sequence"/>
</dbReference>
<keyword evidence="2" id="KW-1133">Transmembrane helix</keyword>
<sequence>MAATHHSADPQHTPKEKGLLARFFTQKPRYKSDFILLWAAMAAAAIAVIAIYAWRAPDTVGYLQDYGFTAGISSVTAAVVLYAFYRDVKKHGTDDDTAAQSSIAAKSSAGVQKKTGASAARETRTTADTTR</sequence>
<feature type="region of interest" description="Disordered" evidence="1">
    <location>
        <begin position="92"/>
        <end position="131"/>
    </location>
</feature>
<feature type="transmembrane region" description="Helical" evidence="2">
    <location>
        <begin position="34"/>
        <end position="54"/>
    </location>
</feature>
<evidence type="ECO:0000313" key="3">
    <source>
        <dbReference type="EMBL" id="MFB9775467.1"/>
    </source>
</evidence>
<evidence type="ECO:0000256" key="2">
    <source>
        <dbReference type="SAM" id="Phobius"/>
    </source>
</evidence>
<name>A0ABV5WZ45_9MICO</name>
<keyword evidence="2" id="KW-0472">Membrane</keyword>
<keyword evidence="2" id="KW-0812">Transmembrane</keyword>
<evidence type="ECO:0000313" key="4">
    <source>
        <dbReference type="Proteomes" id="UP001589707"/>
    </source>
</evidence>
<organism evidence="3 4">
    <name type="scientific">Brevibacterium otitidis</name>
    <dbReference type="NCBI Taxonomy" id="53364"/>
    <lineage>
        <taxon>Bacteria</taxon>
        <taxon>Bacillati</taxon>
        <taxon>Actinomycetota</taxon>
        <taxon>Actinomycetes</taxon>
        <taxon>Micrococcales</taxon>
        <taxon>Brevibacteriaceae</taxon>
        <taxon>Brevibacterium</taxon>
    </lineage>
</organism>
<proteinExistence type="predicted"/>
<feature type="compositionally biased region" description="Low complexity" evidence="1">
    <location>
        <begin position="98"/>
        <end position="120"/>
    </location>
</feature>
<accession>A0ABV5WZ45</accession>
<reference evidence="3 4" key="1">
    <citation type="submission" date="2024-09" db="EMBL/GenBank/DDBJ databases">
        <authorList>
            <person name="Sun Q."/>
            <person name="Mori K."/>
        </authorList>
    </citation>
    <scope>NUCLEOTIDE SEQUENCE [LARGE SCALE GENOMIC DNA]</scope>
    <source>
        <strain evidence="3 4">JCM 11683</strain>
    </source>
</reference>
<feature type="transmembrane region" description="Helical" evidence="2">
    <location>
        <begin position="66"/>
        <end position="85"/>
    </location>
</feature>
<dbReference type="EMBL" id="JBHMAU010000026">
    <property type="protein sequence ID" value="MFB9775467.1"/>
    <property type="molecule type" value="Genomic_DNA"/>
</dbReference>
<feature type="compositionally biased region" description="Basic and acidic residues" evidence="1">
    <location>
        <begin position="121"/>
        <end position="131"/>
    </location>
</feature>
<evidence type="ECO:0008006" key="5">
    <source>
        <dbReference type="Google" id="ProtNLM"/>
    </source>
</evidence>
<protein>
    <recommendedName>
        <fullName evidence="5">Solute:sodium symporter small subunit</fullName>
    </recommendedName>
</protein>
<dbReference type="RefSeq" id="WP_376838630.1">
    <property type="nucleotide sequence ID" value="NZ_JBHMAU010000026.1"/>
</dbReference>
<evidence type="ECO:0000256" key="1">
    <source>
        <dbReference type="SAM" id="MobiDB-lite"/>
    </source>
</evidence>
<gene>
    <name evidence="3" type="ORF">ACFFN1_03420</name>
</gene>